<dbReference type="EMBL" id="CM007647">
    <property type="protein sequence ID" value="ONM00154.1"/>
    <property type="molecule type" value="Genomic_DNA"/>
</dbReference>
<name>A0A1D6K9I8_MAIZE</name>
<dbReference type="InParanoid" id="A0A1D6K9I8"/>
<accession>A0A1D6K9I8</accession>
<dbReference type="EMBL" id="CM007647">
    <property type="protein sequence ID" value="ONM00155.1"/>
    <property type="molecule type" value="Genomic_DNA"/>
</dbReference>
<dbReference type="IntAct" id="A0A1D6K9I8">
    <property type="interactions" value="1"/>
</dbReference>
<proteinExistence type="predicted"/>
<dbReference type="AlphaFoldDB" id="A0A1D6K9I8"/>
<reference evidence="1" key="1">
    <citation type="submission" date="2015-12" db="EMBL/GenBank/DDBJ databases">
        <title>Update maize B73 reference genome by single molecule sequencing technologies.</title>
        <authorList>
            <consortium name="Maize Genome Sequencing Project"/>
            <person name="Ware D."/>
        </authorList>
    </citation>
    <scope>NUCLEOTIDE SEQUENCE [LARGE SCALE GENOMIC DNA]</scope>
    <source>
        <tissue evidence="1">Seedling</tissue>
    </source>
</reference>
<organism evidence="1">
    <name type="scientific">Zea mays</name>
    <name type="common">Maize</name>
    <dbReference type="NCBI Taxonomy" id="4577"/>
    <lineage>
        <taxon>Eukaryota</taxon>
        <taxon>Viridiplantae</taxon>
        <taxon>Streptophyta</taxon>
        <taxon>Embryophyta</taxon>
        <taxon>Tracheophyta</taxon>
        <taxon>Spermatophyta</taxon>
        <taxon>Magnoliopsida</taxon>
        <taxon>Liliopsida</taxon>
        <taxon>Poales</taxon>
        <taxon>Poaceae</taxon>
        <taxon>PACMAD clade</taxon>
        <taxon>Panicoideae</taxon>
        <taxon>Andropogonodae</taxon>
        <taxon>Andropogoneae</taxon>
        <taxon>Tripsacinae</taxon>
        <taxon>Zea</taxon>
    </lineage>
</organism>
<gene>
    <name evidence="1" type="ORF">ZEAMMB73_Zm00001d030096</name>
</gene>
<sequence length="56" mass="6294">MAAMSKKATLHPFRVPSSFSPPPLACTVSNLPYLFMTIVPRINKYSSERLKNGIKR</sequence>
<protein>
    <submittedName>
        <fullName evidence="1">Uncharacterized protein</fullName>
    </submittedName>
</protein>
<evidence type="ECO:0000313" key="1">
    <source>
        <dbReference type="EMBL" id="ONM00154.1"/>
    </source>
</evidence>